<feature type="compositionally biased region" description="Low complexity" evidence="1">
    <location>
        <begin position="102"/>
        <end position="115"/>
    </location>
</feature>
<sequence length="2511" mass="267997">MSEREEAVRPQSPTGERNAELAGLTRALVERYAPALGLRPDAVRVHLGEAGRRAANHGAKGLLADGALHLAPGYDPTRAAGRALLAHELGHLAQAAAASGAYPARPSAGSAAPASTTSVTDPEAEARALAEAAAAGRALWTPTARLPADAVAADTGAVATAARPAPALDAETGTGALEAQLSELVERRYRAERARIIDLLDGLWVSGDDVRGCLRVLDTLPFLVARSLVHSLPSPRRTDLGRNLDDGHHRLYPGAALAALGGQTPYLLRLLEAGNVRGLSTEGLGPLERRTALDVLRALRTSVLRELLTGDRGRHFRSLLTQLPERGSDADALREQITALRGTDAEAGRLDEDTDLRERLRRVERLIGQRQGSQALAQLAGLAPAPPTAGGTATAGGPAGSATAGPPEPGPRLRHVVRRLDEAGRIDALLEQLPWEEKRVGAPLGARLLVVLAAREEHQNLTRVEGLLSYGVFDWAIRDHEARFAYLLLRSLPLAAQDRWVRLEQGRWFARLEENIPAEDVLGGRYAGLGSLAEPLDPARGGGGRADADRIVAEIHQQVRAGVDGHNSVELVRRLIGLDRGAAVAPTRPAGPGRETLTSVVRRLDALRDLDRIVEALPDAYLTHESWRPELLDLFARREPAQLARQARHLLDIGLLDWGVNPREAWLAFHLVRNLPAAEQGRLAAEDPDRWARMQSAMTPEMRASLATTAISGPRRLETRDALRDRLRDDRLWSAAQATELRALIIQLYALDDRRWVFLRSREVRADRVPALASLVEQLRLYHERNRPSFVPEQLDSGGLPRVLGELGRLVAVGLKLLFLSRTGLSLFTEEVTVRDFDLHELQWVSGDVGGARLRDRAPGERSNELSLSVDARQGVVRVRLPRLELSGVNRVFTGSSLRTGRVTLTDLDVVASFSDRGYERPVGAQAGVGGVSAADVVFASESLPGGMLGLTRFGLSRLFFRAGATGTEDLDEPSRRGWIGIPLINPLIHLLHNVISFYGGLPFLSKISDALIAPYTAGAPFLARQVASYTAGEIFSPLANATIGLITDGVFRPPRTVGERVEDAAGMLRSLQVSFASATAEGLSFAGMQQIGRVEIGRTLLGVGTSLPARLRAEQRSIEERLGRAGTSGQPALRERLAAVRRQVTELEPLERELQRLEGRHRWHADSLSEAERRRLIELSDRLRSSAGGTLDIGGIRVTGLTGRVEAAGVEIAPVHAEASLPSRVGQHLPDDELIDRFRAERTPPALTTTARAATASVEAAGVRLLPGADGTPALRLTAAELPTPEQVREQLAALPDEPRHAQRRAELTRWLTGLARIRELQARPAEPVDAADRYVPGHRTRAEEQELQRLREQARRYFGVSVGGLTLAGFGASLDPATLGVSVRLAEATATDVRAGAYAVERIEARRLRLRADLDTDGGGLLPPELAGAAAEQGLPTRRTALGFGVGDLAVTGVSGPGLEARRIAFTAPARLDGQPGEAVHGRVVPRGDDLSLPDLVVEQTELTAVTLRSPGRSLYSRGSTRIGRMSLDVLIRTAATGSGRQTRGALVRSMVIDRIDADQVGMDVTEPAPGYSVEAVSGALVGVRLRDVDVDLTGAEATYSGRLTVGQLDQLRFAVVSRALGGPPTTITGTVGGQPTGPGAAAVTVDLIRAGAHQVDPATGRVVSDPTDAVATRLDGLTLTDTTLRTPDGRVTVRRAGVSGRIVTGQGGGLRFEDIGPSRIELSAIDWRAGDGRITSRGPTVLDGLTVTGRWDSAPEHRDAAGRLVPATAELFVERLHIDRVTGRDLRYRSGVLDVGLGRATPVPAGEPDLPPLEILDVDLRGLRWSRAAGLVAGRLRTGATRVEIAGQIDAALHVDGALSAAQLTLGFGRGGRVEARVVGGEGHLGVGPRPGEHEQHVGIQGLDTGLIRVAPDRIEIGPDGSPGLRLATVAVDALNWQGESLGLRIAPGEGALTFTGITARARVDLHPAGTPGGRFRRLLLREVVVQETRASGLLVDLRDGVTIRLDADREAVLGELRLRPGAGQEGFVVEATGTAAGMRVLGGLDIGAISAPRVGFDIGTFLSRGSADFAAAGLTVDFLDLGALRVSLREPALTAIRAQVTAESGRELRLLGAPAGRPEYGLRFTSIGYTQDPATPGGPAPGRRIAVRGGEITGLTFTDTGLGLHIFVERGLLGDLTHDLDTGSGELPSLDIRDATFSLDLATLLGGAAPAAPARTTSAQRRAAMATQWDGLLRILHTYNLSEVIDSLDGHIDFDVAHDGFLYGTRVWEVRLSLRDGTVDYRRLTGALPWWTPGRFVVEGDALVYRVHVPTVGPEGAPPPDSDVDVLRWQLTTGEVQQARTEHLVRLNRLLQPTPGSRDDLLHTIADVGDDEPSTEPPGRLAIRNVDVDLSVRNPREITLPLGTGNEIVLAPDALMHLTVGGGLRRAAGGAGRPGALRPIALESATVARLNLLFGSVGVSSGRIRITHLTDARLTFDGLSPQLLTGRIDRAVAERIRWRRTAPGGTP</sequence>
<reference evidence="3 4" key="1">
    <citation type="submission" date="2016-06" db="EMBL/GenBank/DDBJ databases">
        <authorList>
            <person name="Kjaerup R.B."/>
            <person name="Dalgaard T.S."/>
            <person name="Juul-Madsen H.R."/>
        </authorList>
    </citation>
    <scope>NUCLEOTIDE SEQUENCE [LARGE SCALE GENOMIC DNA]</scope>
    <source>
        <strain evidence="3 4">DSM 43913</strain>
    </source>
</reference>
<accession>A0A1C5GAB6</accession>
<dbReference type="Proteomes" id="UP000198251">
    <property type="component" value="Chromosome I"/>
</dbReference>
<feature type="region of interest" description="Disordered" evidence="1">
    <location>
        <begin position="102"/>
        <end position="125"/>
    </location>
</feature>
<name>A0A1C5GAB6_MICEH</name>
<dbReference type="InterPro" id="IPR025295">
    <property type="entry name" value="eCIS_core_dom"/>
</dbReference>
<evidence type="ECO:0000313" key="4">
    <source>
        <dbReference type="Proteomes" id="UP000198251"/>
    </source>
</evidence>
<feature type="region of interest" description="Disordered" evidence="1">
    <location>
        <begin position="1"/>
        <end position="20"/>
    </location>
</feature>
<dbReference type="RefSeq" id="WP_089000537.1">
    <property type="nucleotide sequence ID" value="NZ_LT607733.1"/>
</dbReference>
<protein>
    <recommendedName>
        <fullName evidence="2">eCIS core domain-containing protein</fullName>
    </recommendedName>
</protein>
<organism evidence="3 4">
    <name type="scientific">Micromonospora echinofusca</name>
    <dbReference type="NCBI Taxonomy" id="47858"/>
    <lineage>
        <taxon>Bacteria</taxon>
        <taxon>Bacillati</taxon>
        <taxon>Actinomycetota</taxon>
        <taxon>Actinomycetes</taxon>
        <taxon>Micromonosporales</taxon>
        <taxon>Micromonosporaceae</taxon>
        <taxon>Micromonospora</taxon>
    </lineage>
</organism>
<feature type="domain" description="eCIS core" evidence="2">
    <location>
        <begin position="26"/>
        <end position="97"/>
    </location>
</feature>
<evidence type="ECO:0000313" key="3">
    <source>
        <dbReference type="EMBL" id="SCG16677.1"/>
    </source>
</evidence>
<keyword evidence="4" id="KW-1185">Reference proteome</keyword>
<dbReference type="Pfam" id="PF13699">
    <property type="entry name" value="eCIS_core"/>
    <property type="match status" value="1"/>
</dbReference>
<evidence type="ECO:0000259" key="2">
    <source>
        <dbReference type="Pfam" id="PF13699"/>
    </source>
</evidence>
<dbReference type="EMBL" id="LT607733">
    <property type="protein sequence ID" value="SCG16677.1"/>
    <property type="molecule type" value="Genomic_DNA"/>
</dbReference>
<feature type="region of interest" description="Disordered" evidence="1">
    <location>
        <begin position="382"/>
        <end position="413"/>
    </location>
</feature>
<gene>
    <name evidence="3" type="ORF">GA0070610_2949</name>
</gene>
<evidence type="ECO:0000256" key="1">
    <source>
        <dbReference type="SAM" id="MobiDB-lite"/>
    </source>
</evidence>
<feature type="compositionally biased region" description="Low complexity" evidence="1">
    <location>
        <begin position="382"/>
        <end position="392"/>
    </location>
</feature>
<dbReference type="GeneID" id="95802736"/>
<proteinExistence type="predicted"/>